<dbReference type="PANTHER" id="PTHR35688">
    <property type="entry name" value="NAD(P)-LINKED OXIDOREDUCTASE SUPERFAMILY PROTEIN"/>
    <property type="match status" value="1"/>
</dbReference>
<keyword evidence="3" id="KW-1185">Reference proteome</keyword>
<dbReference type="EMBL" id="JARAOO010000014">
    <property type="protein sequence ID" value="KAJ7943504.1"/>
    <property type="molecule type" value="Genomic_DNA"/>
</dbReference>
<sequence length="192" mass="21422">MAYAIIQNYCITNFVYAFKNGCHPILTDNGNTHGLHQLLSPATTTVTHQSVRPSSNSLFPNLTSKTNSKCNRLITRIHVSSPTNKSTITTAPAYEKPTEEIVFFDSGAHYSDLLANLILGLTVQDRCAFSYKVIKDVQVVPRFIGEWGDIIITLKDGTKVDLRSDPKFREIAKYCLAMAEKGEGCAFERKWS</sequence>
<dbReference type="PANTHER" id="PTHR35688:SF2">
    <property type="entry name" value="NAD(P)-LINKED OXIDOREDUCTASE SUPERFAMILY PROTEIN"/>
    <property type="match status" value="1"/>
</dbReference>
<evidence type="ECO:0000259" key="1">
    <source>
        <dbReference type="Pfam" id="PF03703"/>
    </source>
</evidence>
<dbReference type="AlphaFoldDB" id="A0AAD7KPY8"/>
<dbReference type="InterPro" id="IPR005182">
    <property type="entry name" value="YdbS-like_PH"/>
</dbReference>
<evidence type="ECO:0000313" key="3">
    <source>
        <dbReference type="Proteomes" id="UP001163823"/>
    </source>
</evidence>
<dbReference type="Pfam" id="PF03703">
    <property type="entry name" value="bPH_2"/>
    <property type="match status" value="1"/>
</dbReference>
<name>A0AAD7KPY8_QUISA</name>
<dbReference type="Proteomes" id="UP001163823">
    <property type="component" value="Chromosome 14"/>
</dbReference>
<dbReference type="KEGG" id="qsa:O6P43_033043"/>
<organism evidence="2 3">
    <name type="scientific">Quillaja saponaria</name>
    <name type="common">Soap bark tree</name>
    <dbReference type="NCBI Taxonomy" id="32244"/>
    <lineage>
        <taxon>Eukaryota</taxon>
        <taxon>Viridiplantae</taxon>
        <taxon>Streptophyta</taxon>
        <taxon>Embryophyta</taxon>
        <taxon>Tracheophyta</taxon>
        <taxon>Spermatophyta</taxon>
        <taxon>Magnoliopsida</taxon>
        <taxon>eudicotyledons</taxon>
        <taxon>Gunneridae</taxon>
        <taxon>Pentapetalae</taxon>
        <taxon>rosids</taxon>
        <taxon>fabids</taxon>
        <taxon>Fabales</taxon>
        <taxon>Quillajaceae</taxon>
        <taxon>Quillaja</taxon>
    </lineage>
</organism>
<protein>
    <submittedName>
        <fullName evidence="2">NAD(P)-linked oxidoreductase superfamily protein</fullName>
    </submittedName>
</protein>
<comment type="caution">
    <text evidence="2">The sequence shown here is derived from an EMBL/GenBank/DDBJ whole genome shotgun (WGS) entry which is preliminary data.</text>
</comment>
<proteinExistence type="predicted"/>
<evidence type="ECO:0000313" key="2">
    <source>
        <dbReference type="EMBL" id="KAJ7943504.1"/>
    </source>
</evidence>
<accession>A0AAD7KPY8</accession>
<gene>
    <name evidence="2" type="ORF">O6P43_033043</name>
</gene>
<feature type="domain" description="YdbS-like PH" evidence="1">
    <location>
        <begin position="120"/>
        <end position="175"/>
    </location>
</feature>
<reference evidence="2" key="1">
    <citation type="journal article" date="2023" name="Science">
        <title>Elucidation of the pathway for biosynthesis of saponin adjuvants from the soapbark tree.</title>
        <authorList>
            <person name="Reed J."/>
            <person name="Orme A."/>
            <person name="El-Demerdash A."/>
            <person name="Owen C."/>
            <person name="Martin L.B.B."/>
            <person name="Misra R.C."/>
            <person name="Kikuchi S."/>
            <person name="Rejzek M."/>
            <person name="Martin A.C."/>
            <person name="Harkess A."/>
            <person name="Leebens-Mack J."/>
            <person name="Louveau T."/>
            <person name="Stephenson M.J."/>
            <person name="Osbourn A."/>
        </authorList>
    </citation>
    <scope>NUCLEOTIDE SEQUENCE</scope>
    <source>
        <strain evidence="2">S10</strain>
    </source>
</reference>